<reference evidence="3" key="1">
    <citation type="submission" date="2019-08" db="EMBL/GenBank/DDBJ databases">
        <title>Draft genome sequence of Ulvibacter marinus type strain NBRC 109484.</title>
        <authorList>
            <person name="Kawano K."/>
            <person name="Ushijima N."/>
            <person name="Kihara M."/>
            <person name="Itoh H."/>
        </authorList>
    </citation>
    <scope>NUCLEOTIDE SEQUENCE [LARGE SCALE GENOMIC DNA]</scope>
    <source>
        <strain evidence="3">NBRC 109484</strain>
    </source>
</reference>
<dbReference type="Proteomes" id="UP000326509">
    <property type="component" value="Unassembled WGS sequence"/>
</dbReference>
<evidence type="ECO:0000313" key="2">
    <source>
        <dbReference type="EMBL" id="GER61059.1"/>
    </source>
</evidence>
<feature type="signal peptide" evidence="1">
    <location>
        <begin position="1"/>
        <end position="25"/>
    </location>
</feature>
<organism evidence="2 3">
    <name type="scientific">Patiriisocius marinus</name>
    <dbReference type="NCBI Taxonomy" id="1397112"/>
    <lineage>
        <taxon>Bacteria</taxon>
        <taxon>Pseudomonadati</taxon>
        <taxon>Bacteroidota</taxon>
        <taxon>Flavobacteriia</taxon>
        <taxon>Flavobacteriales</taxon>
        <taxon>Flavobacteriaceae</taxon>
        <taxon>Patiriisocius</taxon>
    </lineage>
</organism>
<name>A0A5J4ISQ6_9FLAO</name>
<proteinExistence type="predicted"/>
<dbReference type="EMBL" id="BKCG01000027">
    <property type="protein sequence ID" value="GER61059.1"/>
    <property type="molecule type" value="Genomic_DNA"/>
</dbReference>
<dbReference type="RefSeq" id="WP_151675490.1">
    <property type="nucleotide sequence ID" value="NZ_BKCG01000027.1"/>
</dbReference>
<dbReference type="AlphaFoldDB" id="A0A5J4ISQ6"/>
<dbReference type="OrthoDB" id="9973604at2"/>
<keyword evidence="3" id="KW-1185">Reference proteome</keyword>
<accession>A0A5J4ISQ6</accession>
<evidence type="ECO:0000256" key="1">
    <source>
        <dbReference type="SAM" id="SignalP"/>
    </source>
</evidence>
<comment type="caution">
    <text evidence="2">The sequence shown here is derived from an EMBL/GenBank/DDBJ whole genome shotgun (WGS) entry which is preliminary data.</text>
</comment>
<evidence type="ECO:0000313" key="3">
    <source>
        <dbReference type="Proteomes" id="UP000326509"/>
    </source>
</evidence>
<protein>
    <submittedName>
        <fullName evidence="2">Uncharacterized protein</fullName>
    </submittedName>
</protein>
<keyword evidence="1" id="KW-0732">Signal</keyword>
<sequence>MKNILILFKTSLIITILISTNLSNAASITPNLNNYETISKPIISNDNVGCRTVTVGINIGIAFIETTVTICCCCATPLPACWEIQRSSNNTDDKTIHLDVSNLNLGKAAIGNNYIDVVSSTNAQFNDYVVKIKTKRYYINGDNTVNLEYESN</sequence>
<feature type="chain" id="PRO_5023896843" evidence="1">
    <location>
        <begin position="26"/>
        <end position="152"/>
    </location>
</feature>
<gene>
    <name evidence="2" type="ORF">ULMA_31670</name>
</gene>